<sequence>MNQYPHSYSPIIKQKHRLIVQQLRLKSVTVDARRTFVLSNPHSRKQILSPLAKKRSEPLNFCINGKGQIECSHPQKIKRKRNNNSEYQAAATYYAGTPFTQRNKVCDTRVESMFCIRKYELLKKQLK</sequence>
<organism evidence="1 2">
    <name type="scientific">Paramecium sonneborni</name>
    <dbReference type="NCBI Taxonomy" id="65129"/>
    <lineage>
        <taxon>Eukaryota</taxon>
        <taxon>Sar</taxon>
        <taxon>Alveolata</taxon>
        <taxon>Ciliophora</taxon>
        <taxon>Intramacronucleata</taxon>
        <taxon>Oligohymenophorea</taxon>
        <taxon>Peniculida</taxon>
        <taxon>Parameciidae</taxon>
        <taxon>Paramecium</taxon>
    </lineage>
</organism>
<evidence type="ECO:0000313" key="2">
    <source>
        <dbReference type="Proteomes" id="UP000692954"/>
    </source>
</evidence>
<evidence type="ECO:0000313" key="1">
    <source>
        <dbReference type="EMBL" id="CAD8102786.1"/>
    </source>
</evidence>
<name>A0A8S1PI62_9CILI</name>
<protein>
    <submittedName>
        <fullName evidence="1">Uncharacterized protein</fullName>
    </submittedName>
</protein>
<reference evidence="1" key="1">
    <citation type="submission" date="2021-01" db="EMBL/GenBank/DDBJ databases">
        <authorList>
            <consortium name="Genoscope - CEA"/>
            <person name="William W."/>
        </authorList>
    </citation>
    <scope>NUCLEOTIDE SEQUENCE</scope>
</reference>
<comment type="caution">
    <text evidence="1">The sequence shown here is derived from an EMBL/GenBank/DDBJ whole genome shotgun (WGS) entry which is preliminary data.</text>
</comment>
<dbReference type="AlphaFoldDB" id="A0A8S1PI62"/>
<gene>
    <name evidence="1" type="ORF">PSON_ATCC_30995.1.T0780199</name>
</gene>
<dbReference type="EMBL" id="CAJJDN010000078">
    <property type="protein sequence ID" value="CAD8102786.1"/>
    <property type="molecule type" value="Genomic_DNA"/>
</dbReference>
<accession>A0A8S1PI62</accession>
<keyword evidence="2" id="KW-1185">Reference proteome</keyword>
<dbReference type="Proteomes" id="UP000692954">
    <property type="component" value="Unassembled WGS sequence"/>
</dbReference>
<dbReference type="OrthoDB" id="289760at2759"/>
<proteinExistence type="predicted"/>